<name>A0AAV0I949_9ROSI</name>
<gene>
    <name evidence="4" type="ORF">LITE_LOCUS7990</name>
</gene>
<keyword evidence="5" id="KW-1185">Reference proteome</keyword>
<feature type="compositionally biased region" description="Low complexity" evidence="2">
    <location>
        <begin position="93"/>
        <end position="102"/>
    </location>
</feature>
<dbReference type="PROSITE" id="PS50158">
    <property type="entry name" value="ZF_CCHC"/>
    <property type="match status" value="1"/>
</dbReference>
<dbReference type="GO" id="GO:0008270">
    <property type="term" value="F:zinc ion binding"/>
    <property type="evidence" value="ECO:0007669"/>
    <property type="project" value="UniProtKB-KW"/>
</dbReference>
<organism evidence="4 5">
    <name type="scientific">Linum tenue</name>
    <dbReference type="NCBI Taxonomy" id="586396"/>
    <lineage>
        <taxon>Eukaryota</taxon>
        <taxon>Viridiplantae</taxon>
        <taxon>Streptophyta</taxon>
        <taxon>Embryophyta</taxon>
        <taxon>Tracheophyta</taxon>
        <taxon>Spermatophyta</taxon>
        <taxon>Magnoliopsida</taxon>
        <taxon>eudicotyledons</taxon>
        <taxon>Gunneridae</taxon>
        <taxon>Pentapetalae</taxon>
        <taxon>rosids</taxon>
        <taxon>fabids</taxon>
        <taxon>Malpighiales</taxon>
        <taxon>Linaceae</taxon>
        <taxon>Linum</taxon>
    </lineage>
</organism>
<keyword evidence="1" id="KW-0862">Zinc</keyword>
<proteinExistence type="predicted"/>
<feature type="non-terminal residue" evidence="4">
    <location>
        <position position="1"/>
    </location>
</feature>
<evidence type="ECO:0000259" key="3">
    <source>
        <dbReference type="PROSITE" id="PS50158"/>
    </source>
</evidence>
<evidence type="ECO:0000313" key="5">
    <source>
        <dbReference type="Proteomes" id="UP001154282"/>
    </source>
</evidence>
<evidence type="ECO:0000256" key="2">
    <source>
        <dbReference type="SAM" id="MobiDB-lite"/>
    </source>
</evidence>
<dbReference type="PANTHER" id="PTHR47481">
    <property type="match status" value="1"/>
</dbReference>
<dbReference type="PANTHER" id="PTHR47481:SF29">
    <property type="entry name" value="RETROTRANSPOSON GAG DOMAIN-CONTAINING PROTEIN"/>
    <property type="match status" value="1"/>
</dbReference>
<evidence type="ECO:0000313" key="4">
    <source>
        <dbReference type="EMBL" id="CAI0393583.1"/>
    </source>
</evidence>
<dbReference type="GO" id="GO:0003676">
    <property type="term" value="F:nucleic acid binding"/>
    <property type="evidence" value="ECO:0007669"/>
    <property type="project" value="InterPro"/>
</dbReference>
<reference evidence="4" key="1">
    <citation type="submission" date="2022-08" db="EMBL/GenBank/DDBJ databases">
        <authorList>
            <person name="Gutierrez-Valencia J."/>
        </authorList>
    </citation>
    <scope>NUCLEOTIDE SEQUENCE</scope>
</reference>
<feature type="region of interest" description="Disordered" evidence="2">
    <location>
        <begin position="39"/>
        <end position="104"/>
    </location>
</feature>
<accession>A0AAV0I949</accession>
<feature type="compositionally biased region" description="Polar residues" evidence="2">
    <location>
        <begin position="39"/>
        <end position="54"/>
    </location>
</feature>
<dbReference type="Proteomes" id="UP001154282">
    <property type="component" value="Unassembled WGS sequence"/>
</dbReference>
<keyword evidence="1" id="KW-0863">Zinc-finger</keyword>
<evidence type="ECO:0000256" key="1">
    <source>
        <dbReference type="PROSITE-ProRule" id="PRU00047"/>
    </source>
</evidence>
<protein>
    <recommendedName>
        <fullName evidence="3">CCHC-type domain-containing protein</fullName>
    </recommendedName>
</protein>
<sequence>REEYGPLAAALRARDTTIALEDLHDRLVDFEADFDAHRSSSALAPTTAFSSTRGHSFPAARGRGSPRRSRQVASSVYPDTTYRGHSPARRYPSSTGSSSAQSLLGRPPPLCQFCDKTGHTAKDCYQIRGRPQAHHTMTAGSTSSGWLLDSAATNHITPDLGGLSLYTDYHGPDEVIVGDGAGPSHGGASATRPE</sequence>
<comment type="caution">
    <text evidence="4">The sequence shown here is derived from an EMBL/GenBank/DDBJ whole genome shotgun (WGS) entry which is preliminary data.</text>
</comment>
<dbReference type="InterPro" id="IPR001878">
    <property type="entry name" value="Znf_CCHC"/>
</dbReference>
<dbReference type="EMBL" id="CAMGYJ010000003">
    <property type="protein sequence ID" value="CAI0393583.1"/>
    <property type="molecule type" value="Genomic_DNA"/>
</dbReference>
<feature type="domain" description="CCHC-type" evidence="3">
    <location>
        <begin position="111"/>
        <end position="124"/>
    </location>
</feature>
<keyword evidence="1" id="KW-0479">Metal-binding</keyword>
<dbReference type="AlphaFoldDB" id="A0AAV0I949"/>
<dbReference type="InterPro" id="IPR036875">
    <property type="entry name" value="Znf_CCHC_sf"/>
</dbReference>
<dbReference type="SUPFAM" id="SSF57756">
    <property type="entry name" value="Retrovirus zinc finger-like domains"/>
    <property type="match status" value="1"/>
</dbReference>